<sequence>MEELSGGREGSIYKKEHTVVRPLNPWSDNVHRLLNHYQKQGISECPQFVAIKGQTEVLSFVNGDTYNYPLTGPIASESALISAANLLRKLHDASVSFLAENNDEELTWMLPVRAPQEVMCHGDYSPYNVALNGDVVVGVFDFDTAHPAPRVWDLAYAVYCWAPFKTDEIDALGSLYDQIDRAKQFCDAYSATEQQRTELVDVMVARLDALVTFMRDEAESGNEQFAANLEDGHHLSYLADIEYLKANKAQISRRLME</sequence>
<dbReference type="Gene3D" id="3.90.1200.10">
    <property type="match status" value="1"/>
</dbReference>
<gene>
    <name evidence="2" type="ORF">LRP50_08805</name>
</gene>
<feature type="domain" description="Aminoglycoside phosphotransferase" evidence="1">
    <location>
        <begin position="105"/>
        <end position="173"/>
    </location>
</feature>
<evidence type="ECO:0000313" key="3">
    <source>
        <dbReference type="Proteomes" id="UP001149400"/>
    </source>
</evidence>
<dbReference type="RefSeq" id="WP_274164086.1">
    <property type="nucleotide sequence ID" value="NZ_JAJUBC010000008.1"/>
</dbReference>
<dbReference type="Pfam" id="PF01636">
    <property type="entry name" value="APH"/>
    <property type="match status" value="1"/>
</dbReference>
<dbReference type="EMBL" id="JAJUBC010000008">
    <property type="protein sequence ID" value="MDD1793223.1"/>
    <property type="molecule type" value="Genomic_DNA"/>
</dbReference>
<dbReference type="InterPro" id="IPR002575">
    <property type="entry name" value="Aminoglycoside_PTrfase"/>
</dbReference>
<accession>A0ABT5QYX8</accession>
<proteinExistence type="predicted"/>
<reference evidence="2" key="1">
    <citation type="submission" date="2021-12" db="EMBL/GenBank/DDBJ databases">
        <title>Enterovibrio ZSDZ35 sp. nov. and Enterovibrio ZSDZ42 sp. nov., isolated from coastal seawater in Qingdao.</title>
        <authorList>
            <person name="Zhang P."/>
        </authorList>
    </citation>
    <scope>NUCLEOTIDE SEQUENCE</scope>
    <source>
        <strain evidence="2">ZSDZ42</strain>
    </source>
</reference>
<keyword evidence="3" id="KW-1185">Reference proteome</keyword>
<name>A0ABT5QYX8_9GAMM</name>
<dbReference type="InterPro" id="IPR011009">
    <property type="entry name" value="Kinase-like_dom_sf"/>
</dbReference>
<protein>
    <submittedName>
        <fullName evidence="2">Aminoglycoside phosphotransferase family protein</fullName>
    </submittedName>
</protein>
<evidence type="ECO:0000313" key="2">
    <source>
        <dbReference type="EMBL" id="MDD1793223.1"/>
    </source>
</evidence>
<evidence type="ECO:0000259" key="1">
    <source>
        <dbReference type="Pfam" id="PF01636"/>
    </source>
</evidence>
<dbReference type="Proteomes" id="UP001149400">
    <property type="component" value="Unassembled WGS sequence"/>
</dbReference>
<comment type="caution">
    <text evidence="2">The sequence shown here is derived from an EMBL/GenBank/DDBJ whole genome shotgun (WGS) entry which is preliminary data.</text>
</comment>
<dbReference type="SUPFAM" id="SSF56112">
    <property type="entry name" value="Protein kinase-like (PK-like)"/>
    <property type="match status" value="1"/>
</dbReference>
<organism evidence="2 3">
    <name type="scientific">Enterovibrio gelatinilyticus</name>
    <dbReference type="NCBI Taxonomy" id="2899819"/>
    <lineage>
        <taxon>Bacteria</taxon>
        <taxon>Pseudomonadati</taxon>
        <taxon>Pseudomonadota</taxon>
        <taxon>Gammaproteobacteria</taxon>
        <taxon>Vibrionales</taxon>
        <taxon>Vibrionaceae</taxon>
        <taxon>Enterovibrio</taxon>
    </lineage>
</organism>